<feature type="domain" description="Putative plant transposon protein" evidence="1">
    <location>
        <begin position="46"/>
        <end position="125"/>
    </location>
</feature>
<protein>
    <recommendedName>
        <fullName evidence="1">Putative plant transposon protein domain-containing protein</fullName>
    </recommendedName>
</protein>
<dbReference type="EMBL" id="JACEIK010002682">
    <property type="protein sequence ID" value="MCD9638378.1"/>
    <property type="molecule type" value="Genomic_DNA"/>
</dbReference>
<evidence type="ECO:0000313" key="3">
    <source>
        <dbReference type="Proteomes" id="UP000823775"/>
    </source>
</evidence>
<sequence length="138" mass="15737">MRGTLRVEPIIMASPDGASQRRELSVAPGGRFVFEVISEATGASFDTTHIFKRDLWLQEKFWWNIMCRHIFPIKSDNKLTHGLAPIMVVTIDKKRVDIWQMLSLEIKERALQEATSLSCPCLVTTCNTPKVPKIRPEN</sequence>
<accession>A0ABS8UWH8</accession>
<organism evidence="2 3">
    <name type="scientific">Datura stramonium</name>
    <name type="common">Jimsonweed</name>
    <name type="synonym">Common thornapple</name>
    <dbReference type="NCBI Taxonomy" id="4076"/>
    <lineage>
        <taxon>Eukaryota</taxon>
        <taxon>Viridiplantae</taxon>
        <taxon>Streptophyta</taxon>
        <taxon>Embryophyta</taxon>
        <taxon>Tracheophyta</taxon>
        <taxon>Spermatophyta</taxon>
        <taxon>Magnoliopsida</taxon>
        <taxon>eudicotyledons</taxon>
        <taxon>Gunneridae</taxon>
        <taxon>Pentapetalae</taxon>
        <taxon>asterids</taxon>
        <taxon>lamiids</taxon>
        <taxon>Solanales</taxon>
        <taxon>Solanaceae</taxon>
        <taxon>Solanoideae</taxon>
        <taxon>Datureae</taxon>
        <taxon>Datura</taxon>
    </lineage>
</organism>
<dbReference type="Pfam" id="PF20167">
    <property type="entry name" value="Transposase_32"/>
    <property type="match status" value="1"/>
</dbReference>
<comment type="caution">
    <text evidence="2">The sequence shown here is derived from an EMBL/GenBank/DDBJ whole genome shotgun (WGS) entry which is preliminary data.</text>
</comment>
<name>A0ABS8UWH8_DATST</name>
<keyword evidence="3" id="KW-1185">Reference proteome</keyword>
<evidence type="ECO:0000313" key="2">
    <source>
        <dbReference type="EMBL" id="MCD9638378.1"/>
    </source>
</evidence>
<proteinExistence type="predicted"/>
<dbReference type="Proteomes" id="UP000823775">
    <property type="component" value="Unassembled WGS sequence"/>
</dbReference>
<gene>
    <name evidence="2" type="ORF">HAX54_022317</name>
</gene>
<reference evidence="2 3" key="1">
    <citation type="journal article" date="2021" name="BMC Genomics">
        <title>Datura genome reveals duplications of psychoactive alkaloid biosynthetic genes and high mutation rate following tissue culture.</title>
        <authorList>
            <person name="Rajewski A."/>
            <person name="Carter-House D."/>
            <person name="Stajich J."/>
            <person name="Litt A."/>
        </authorList>
    </citation>
    <scope>NUCLEOTIDE SEQUENCE [LARGE SCALE GENOMIC DNA]</scope>
    <source>
        <strain evidence="2">AR-01</strain>
    </source>
</reference>
<dbReference type="InterPro" id="IPR046796">
    <property type="entry name" value="Transposase_32_dom"/>
</dbReference>
<evidence type="ECO:0000259" key="1">
    <source>
        <dbReference type="Pfam" id="PF20167"/>
    </source>
</evidence>